<evidence type="ECO:0000256" key="3">
    <source>
        <dbReference type="ARBA" id="ARBA00022679"/>
    </source>
</evidence>
<dbReference type="Gene3D" id="3.30.200.20">
    <property type="entry name" value="Phosphorylase Kinase, domain 1"/>
    <property type="match status" value="1"/>
</dbReference>
<name>A0AAW0KD12_QUESU</name>
<evidence type="ECO:0000256" key="5">
    <source>
        <dbReference type="ARBA" id="ARBA00022777"/>
    </source>
</evidence>
<sequence>MRSTALEKVDLELLTEQHCQQVILLLLKGNMLDSTDIPAANHQSFGTEIRVLTEVRHRNIIKLCGFCSMRGYMYLVYEYVERGKFALTMQLTNNCDVYSFGVVALEVIMGRHPRELLSSLSFKSRTVTSISDGCARPRTSPPTGPIAEEVVFLVTIALARVRDSPEARPTCVLWHKNYQLKSKLANATN</sequence>
<dbReference type="PANTHER" id="PTHR48005:SF13">
    <property type="entry name" value="SERINE_THREONINE-PROTEIN KINASE DDB_G0278509-RELATED"/>
    <property type="match status" value="1"/>
</dbReference>
<evidence type="ECO:0000256" key="7">
    <source>
        <dbReference type="ARBA" id="ARBA00047899"/>
    </source>
</evidence>
<keyword evidence="3" id="KW-0808">Transferase</keyword>
<dbReference type="PANTHER" id="PTHR48005">
    <property type="entry name" value="LEUCINE RICH REPEAT KINASE 2"/>
    <property type="match status" value="1"/>
</dbReference>
<keyword evidence="6" id="KW-0067">ATP-binding</keyword>
<dbReference type="AlphaFoldDB" id="A0AAW0KD12"/>
<dbReference type="Gene3D" id="1.10.510.10">
    <property type="entry name" value="Transferase(Phosphotransferase) domain 1"/>
    <property type="match status" value="1"/>
</dbReference>
<reference evidence="10 11" key="1">
    <citation type="journal article" date="2018" name="Sci. Data">
        <title>The draft genome sequence of cork oak.</title>
        <authorList>
            <person name="Ramos A.M."/>
            <person name="Usie A."/>
            <person name="Barbosa P."/>
            <person name="Barros P.M."/>
            <person name="Capote T."/>
            <person name="Chaves I."/>
            <person name="Simoes F."/>
            <person name="Abreu I."/>
            <person name="Carrasquinho I."/>
            <person name="Faro C."/>
            <person name="Guimaraes J.B."/>
            <person name="Mendonca D."/>
            <person name="Nobrega F."/>
            <person name="Rodrigues L."/>
            <person name="Saibo N.J.M."/>
            <person name="Varela M.C."/>
            <person name="Egas C."/>
            <person name="Matos J."/>
            <person name="Miguel C.M."/>
            <person name="Oliveira M.M."/>
            <person name="Ricardo C.P."/>
            <person name="Goncalves S."/>
        </authorList>
    </citation>
    <scope>NUCLEOTIDE SEQUENCE [LARGE SCALE GENOMIC DNA]</scope>
    <source>
        <strain evidence="11">cv. HL8</strain>
    </source>
</reference>
<comment type="catalytic activity">
    <reaction evidence="8">
        <text>L-seryl-[protein] + ATP = O-phospho-L-seryl-[protein] + ADP + H(+)</text>
        <dbReference type="Rhea" id="RHEA:17989"/>
        <dbReference type="Rhea" id="RHEA-COMP:9863"/>
        <dbReference type="Rhea" id="RHEA-COMP:11604"/>
        <dbReference type="ChEBI" id="CHEBI:15378"/>
        <dbReference type="ChEBI" id="CHEBI:29999"/>
        <dbReference type="ChEBI" id="CHEBI:30616"/>
        <dbReference type="ChEBI" id="CHEBI:83421"/>
        <dbReference type="ChEBI" id="CHEBI:456216"/>
        <dbReference type="EC" id="2.7.11.1"/>
    </reaction>
</comment>
<comment type="catalytic activity">
    <reaction evidence="7">
        <text>L-threonyl-[protein] + ATP = O-phospho-L-threonyl-[protein] + ADP + H(+)</text>
        <dbReference type="Rhea" id="RHEA:46608"/>
        <dbReference type="Rhea" id="RHEA-COMP:11060"/>
        <dbReference type="Rhea" id="RHEA-COMP:11605"/>
        <dbReference type="ChEBI" id="CHEBI:15378"/>
        <dbReference type="ChEBI" id="CHEBI:30013"/>
        <dbReference type="ChEBI" id="CHEBI:30616"/>
        <dbReference type="ChEBI" id="CHEBI:61977"/>
        <dbReference type="ChEBI" id="CHEBI:456216"/>
        <dbReference type="EC" id="2.7.11.1"/>
    </reaction>
</comment>
<dbReference type="Proteomes" id="UP000237347">
    <property type="component" value="Unassembled WGS sequence"/>
</dbReference>
<evidence type="ECO:0000256" key="8">
    <source>
        <dbReference type="ARBA" id="ARBA00048679"/>
    </source>
</evidence>
<evidence type="ECO:0000256" key="2">
    <source>
        <dbReference type="ARBA" id="ARBA00022527"/>
    </source>
</evidence>
<feature type="domain" description="Serine-threonine/tyrosine-protein kinase catalytic" evidence="9">
    <location>
        <begin position="39"/>
        <end position="87"/>
    </location>
</feature>
<keyword evidence="2" id="KW-0723">Serine/threonine-protein kinase</keyword>
<evidence type="ECO:0000259" key="9">
    <source>
        <dbReference type="Pfam" id="PF07714"/>
    </source>
</evidence>
<comment type="caution">
    <text evidence="10">The sequence shown here is derived from an EMBL/GenBank/DDBJ whole genome shotgun (WGS) entry which is preliminary data.</text>
</comment>
<keyword evidence="5" id="KW-0418">Kinase</keyword>
<evidence type="ECO:0000256" key="1">
    <source>
        <dbReference type="ARBA" id="ARBA00012513"/>
    </source>
</evidence>
<dbReference type="GO" id="GO:0005524">
    <property type="term" value="F:ATP binding"/>
    <property type="evidence" value="ECO:0007669"/>
    <property type="project" value="UniProtKB-KW"/>
</dbReference>
<organism evidence="10 11">
    <name type="scientific">Quercus suber</name>
    <name type="common">Cork oak</name>
    <dbReference type="NCBI Taxonomy" id="58331"/>
    <lineage>
        <taxon>Eukaryota</taxon>
        <taxon>Viridiplantae</taxon>
        <taxon>Streptophyta</taxon>
        <taxon>Embryophyta</taxon>
        <taxon>Tracheophyta</taxon>
        <taxon>Spermatophyta</taxon>
        <taxon>Magnoliopsida</taxon>
        <taxon>eudicotyledons</taxon>
        <taxon>Gunneridae</taxon>
        <taxon>Pentapetalae</taxon>
        <taxon>rosids</taxon>
        <taxon>fabids</taxon>
        <taxon>Fagales</taxon>
        <taxon>Fagaceae</taxon>
        <taxon>Quercus</taxon>
    </lineage>
</organism>
<keyword evidence="4" id="KW-0547">Nucleotide-binding</keyword>
<dbReference type="SUPFAM" id="SSF56112">
    <property type="entry name" value="Protein kinase-like (PK-like)"/>
    <property type="match status" value="1"/>
</dbReference>
<dbReference type="InterPro" id="IPR011009">
    <property type="entry name" value="Kinase-like_dom_sf"/>
</dbReference>
<evidence type="ECO:0000256" key="4">
    <source>
        <dbReference type="ARBA" id="ARBA00022741"/>
    </source>
</evidence>
<gene>
    <name evidence="10" type="ORF">CFP56_023236</name>
</gene>
<keyword evidence="11" id="KW-1185">Reference proteome</keyword>
<evidence type="ECO:0000313" key="11">
    <source>
        <dbReference type="Proteomes" id="UP000237347"/>
    </source>
</evidence>
<accession>A0AAW0KD12</accession>
<dbReference type="Pfam" id="PF07714">
    <property type="entry name" value="PK_Tyr_Ser-Thr"/>
    <property type="match status" value="1"/>
</dbReference>
<dbReference type="InterPro" id="IPR001245">
    <property type="entry name" value="Ser-Thr/Tyr_kinase_cat_dom"/>
</dbReference>
<dbReference type="EMBL" id="PKMF04000366">
    <property type="protein sequence ID" value="KAK7835701.1"/>
    <property type="molecule type" value="Genomic_DNA"/>
</dbReference>
<dbReference type="EC" id="2.7.11.1" evidence="1"/>
<protein>
    <recommendedName>
        <fullName evidence="1">non-specific serine/threonine protein kinase</fullName>
        <ecNumber evidence="1">2.7.11.1</ecNumber>
    </recommendedName>
</protein>
<dbReference type="InterPro" id="IPR051420">
    <property type="entry name" value="Ser_Thr_Kinases_DiverseReg"/>
</dbReference>
<evidence type="ECO:0000256" key="6">
    <source>
        <dbReference type="ARBA" id="ARBA00022840"/>
    </source>
</evidence>
<evidence type="ECO:0000313" key="10">
    <source>
        <dbReference type="EMBL" id="KAK7835701.1"/>
    </source>
</evidence>
<dbReference type="GO" id="GO:0004674">
    <property type="term" value="F:protein serine/threonine kinase activity"/>
    <property type="evidence" value="ECO:0007669"/>
    <property type="project" value="UniProtKB-KW"/>
</dbReference>
<proteinExistence type="predicted"/>